<proteinExistence type="predicted"/>
<sequence length="316" mass="35251">EWPGDVGQLPRRNPRRPPGRCRDRHRGRAHHRRRAVRDRLYHGWRDDRPRRADGAPGLHRSAYPWRRRRRRARGRGRRARRRPAALGRDRLPADPRGRRGGAHDRRAAGDRAGAGGARGGGRAGRRDRPRRAPGRSLPQPGACRRDRARAPAPRRAGPGRAPARRVAGPGPADDCRTRCRRRARPDPRAGGTGDGRQPGTYRRRLRSLPARPRRRGATHDPPLQRDDRPAPSGTRRGRRGAGRRSRDGRAHRRRRARPPGDAGAGDPRQGGCAGCARQRRSRAGGAAAGRVPVVRPRHRLRRRDGASAGRHPGRQS</sequence>
<keyword evidence="2" id="KW-0378">Hydrolase</keyword>
<name>A0A6J4VW94_9BACT</name>
<evidence type="ECO:0000256" key="1">
    <source>
        <dbReference type="SAM" id="MobiDB-lite"/>
    </source>
</evidence>
<feature type="compositionally biased region" description="Basic residues" evidence="1">
    <location>
        <begin position="12"/>
        <end position="36"/>
    </location>
</feature>
<feature type="compositionally biased region" description="Basic and acidic residues" evidence="1">
    <location>
        <begin position="37"/>
        <end position="53"/>
    </location>
</feature>
<feature type="non-terminal residue" evidence="2">
    <location>
        <position position="1"/>
    </location>
</feature>
<feature type="compositionally biased region" description="Basic residues" evidence="1">
    <location>
        <begin position="123"/>
        <end position="133"/>
    </location>
</feature>
<feature type="non-terminal residue" evidence="2">
    <location>
        <position position="316"/>
    </location>
</feature>
<feature type="compositionally biased region" description="Low complexity" evidence="1">
    <location>
        <begin position="259"/>
        <end position="276"/>
    </location>
</feature>
<gene>
    <name evidence="2" type="ORF">AVDCRST_MAG88-4085</name>
</gene>
<reference evidence="2" key="1">
    <citation type="submission" date="2020-02" db="EMBL/GenBank/DDBJ databases">
        <authorList>
            <person name="Meier V. D."/>
        </authorList>
    </citation>
    <scope>NUCLEOTIDE SEQUENCE</scope>
    <source>
        <strain evidence="2">AVDCRST_MAG88</strain>
    </source>
</reference>
<accession>A0A6J4VW94</accession>
<feature type="compositionally biased region" description="Basic residues" evidence="1">
    <location>
        <begin position="201"/>
        <end position="216"/>
    </location>
</feature>
<feature type="compositionally biased region" description="Gly residues" evidence="1">
    <location>
        <begin position="112"/>
        <end position="122"/>
    </location>
</feature>
<feature type="compositionally biased region" description="Basic and acidic residues" evidence="1">
    <location>
        <begin position="87"/>
        <end position="109"/>
    </location>
</feature>
<feature type="compositionally biased region" description="Basic residues" evidence="1">
    <location>
        <begin position="65"/>
        <end position="83"/>
    </location>
</feature>
<feature type="compositionally biased region" description="Low complexity" evidence="1">
    <location>
        <begin position="150"/>
        <end position="172"/>
    </location>
</feature>
<dbReference type="EC" id="3.5.1.25" evidence="2"/>
<dbReference type="AlphaFoldDB" id="A0A6J4VW94"/>
<evidence type="ECO:0000313" key="2">
    <source>
        <dbReference type="EMBL" id="CAA9586878.1"/>
    </source>
</evidence>
<feature type="compositionally biased region" description="Low complexity" evidence="1">
    <location>
        <begin position="283"/>
        <end position="294"/>
    </location>
</feature>
<protein>
    <submittedName>
        <fullName evidence="2">N-acetylglucosamine-6-phosphate deacetylase</fullName>
        <ecNumber evidence="2">3.5.1.25</ecNumber>
    </submittedName>
</protein>
<dbReference type="GO" id="GO:0008448">
    <property type="term" value="F:N-acetylglucosamine-6-phosphate deacetylase activity"/>
    <property type="evidence" value="ECO:0007669"/>
    <property type="project" value="UniProtKB-EC"/>
</dbReference>
<organism evidence="2">
    <name type="scientific">uncultured Thermomicrobiales bacterium</name>
    <dbReference type="NCBI Taxonomy" id="1645740"/>
    <lineage>
        <taxon>Bacteria</taxon>
        <taxon>Pseudomonadati</taxon>
        <taxon>Thermomicrobiota</taxon>
        <taxon>Thermomicrobia</taxon>
        <taxon>Thermomicrobiales</taxon>
        <taxon>environmental samples</taxon>
    </lineage>
</organism>
<dbReference type="EMBL" id="CADCWM010001012">
    <property type="protein sequence ID" value="CAA9586878.1"/>
    <property type="molecule type" value="Genomic_DNA"/>
</dbReference>
<feature type="region of interest" description="Disordered" evidence="1">
    <location>
        <begin position="1"/>
        <end position="316"/>
    </location>
</feature>